<keyword evidence="7" id="KW-0812">Transmembrane</keyword>
<dbReference type="Gene3D" id="1.10.3810.10">
    <property type="entry name" value="Biosynthetic peptidoglycan transglycosylase-like"/>
    <property type="match status" value="1"/>
</dbReference>
<feature type="compositionally biased region" description="Basic and acidic residues" evidence="6">
    <location>
        <begin position="126"/>
        <end position="151"/>
    </location>
</feature>
<sequence>MFNNSNENKVRRRNVSSSGGSSSNRIRRPDNSYDEERLRENTKSKPLFERTANDDFKRGNTGKSALSRKNGERLQPRSNRGQNNRENLNNKEKEYDYSMLPSERKKRARENANVSNSRMNDSRNSVSDDVKFNYGAREKERESSRDREIIKKTRKSSKNKKNKKKEIKSKVFYYVSRIVAMLLVLCIVAGACGIGYAKYVTKDMPEVTAKMVHEKYISSKEVPIKDMPKNLRNAIVAIEDERFYKHDGVDKKALARSLIHNILTDSRQGGSTIEMQLSKNLLTSSEVSIKRKIMDMYNAVGMNRVMKKDEILEAYLNNIYFGQNAYGVAAGAELYFGKNVKDLDLAESAMLVGITNNPKIYSNYSAAKTRQKIILKKMYELGYIKEAQYKEAVAEMVHFRSEIE</sequence>
<dbReference type="InterPro" id="IPR036950">
    <property type="entry name" value="PBP_transglycosylase"/>
</dbReference>
<feature type="domain" description="Glycosyl transferase family 51" evidence="8">
    <location>
        <begin position="216"/>
        <end position="378"/>
    </location>
</feature>
<dbReference type="Pfam" id="PF00912">
    <property type="entry name" value="Transgly"/>
    <property type="match status" value="1"/>
</dbReference>
<dbReference type="PANTHER" id="PTHR32282:SF33">
    <property type="entry name" value="PEPTIDOGLYCAN GLYCOSYLTRANSFERASE"/>
    <property type="match status" value="1"/>
</dbReference>
<reference evidence="9 10" key="1">
    <citation type="submission" date="2008-09" db="EMBL/GenBank/DDBJ databases">
        <authorList>
            <person name="Fulton L."/>
            <person name="Clifton S."/>
            <person name="Fulton B."/>
            <person name="Xu J."/>
            <person name="Minx P."/>
            <person name="Pepin K.H."/>
            <person name="Johnson M."/>
            <person name="Thiruvilangam P."/>
            <person name="Bhonagiri V."/>
            <person name="Nash W.E."/>
            <person name="Mardis E.R."/>
            <person name="Wilson R.K."/>
        </authorList>
    </citation>
    <scope>NUCLEOTIDE SEQUENCE [LARGE SCALE GENOMIC DNA]</scope>
    <source>
        <strain evidence="9 10">DSM 13275</strain>
    </source>
</reference>
<feature type="compositionally biased region" description="Basic and acidic residues" evidence="6">
    <location>
        <begin position="27"/>
        <end position="58"/>
    </location>
</feature>
<evidence type="ECO:0000313" key="9">
    <source>
        <dbReference type="EMBL" id="EEA86231.1"/>
    </source>
</evidence>
<dbReference type="eggNOG" id="COG0744">
    <property type="taxonomic scope" value="Bacteria"/>
</dbReference>
<evidence type="ECO:0000259" key="8">
    <source>
        <dbReference type="Pfam" id="PF00912"/>
    </source>
</evidence>
<feature type="region of interest" description="Disordered" evidence="6">
    <location>
        <begin position="1"/>
        <end position="163"/>
    </location>
</feature>
<keyword evidence="10" id="KW-1185">Reference proteome</keyword>
<dbReference type="AlphaFoldDB" id="B6FWA4"/>
<dbReference type="PANTHER" id="PTHR32282">
    <property type="entry name" value="BINDING PROTEIN TRANSPEPTIDASE, PUTATIVE-RELATED"/>
    <property type="match status" value="1"/>
</dbReference>
<dbReference type="GO" id="GO:0008955">
    <property type="term" value="F:peptidoglycan glycosyltransferase activity"/>
    <property type="evidence" value="ECO:0007669"/>
    <property type="project" value="TreeGrafter"/>
</dbReference>
<dbReference type="GO" id="GO:0009252">
    <property type="term" value="P:peptidoglycan biosynthetic process"/>
    <property type="evidence" value="ECO:0007669"/>
    <property type="project" value="UniProtKB-UniPathway"/>
</dbReference>
<keyword evidence="3" id="KW-0808">Transferase</keyword>
<dbReference type="Proteomes" id="UP000003178">
    <property type="component" value="Unassembled WGS sequence"/>
</dbReference>
<dbReference type="GO" id="GO:0046677">
    <property type="term" value="P:response to antibiotic"/>
    <property type="evidence" value="ECO:0007669"/>
    <property type="project" value="UniProtKB-KW"/>
</dbReference>
<name>B6FWA4_PEPHT</name>
<gene>
    <name evidence="9" type="ORF">CLOHIR_00153</name>
</gene>
<feature type="compositionally biased region" description="Basic residues" evidence="6">
    <location>
        <begin position="152"/>
        <end position="163"/>
    </location>
</feature>
<feature type="compositionally biased region" description="Polar residues" evidence="6">
    <location>
        <begin position="112"/>
        <end position="125"/>
    </location>
</feature>
<dbReference type="GO" id="GO:0005886">
    <property type="term" value="C:plasma membrane"/>
    <property type="evidence" value="ECO:0007669"/>
    <property type="project" value="UniProtKB-SubCell"/>
</dbReference>
<proteinExistence type="predicted"/>
<dbReference type="EMBL" id="ABWP01000006">
    <property type="protein sequence ID" value="EEA86231.1"/>
    <property type="molecule type" value="Genomic_DNA"/>
</dbReference>
<evidence type="ECO:0000256" key="5">
    <source>
        <dbReference type="ARBA" id="ARBA00023251"/>
    </source>
</evidence>
<protein>
    <recommendedName>
        <fullName evidence="2">Penicillin-binding protein 1A</fullName>
    </recommendedName>
</protein>
<dbReference type="UniPathway" id="UPA00219"/>
<keyword evidence="7" id="KW-0472">Membrane</keyword>
<evidence type="ECO:0000256" key="3">
    <source>
        <dbReference type="ARBA" id="ARBA00022679"/>
    </source>
</evidence>
<evidence type="ECO:0000256" key="1">
    <source>
        <dbReference type="ARBA" id="ARBA00004401"/>
    </source>
</evidence>
<feature type="transmembrane region" description="Helical" evidence="7">
    <location>
        <begin position="171"/>
        <end position="197"/>
    </location>
</feature>
<comment type="caution">
    <text evidence="9">The sequence shown here is derived from an EMBL/GenBank/DDBJ whole genome shotgun (WGS) entry which is preliminary data.</text>
</comment>
<keyword evidence="5" id="KW-0046">Antibiotic resistance</keyword>
<evidence type="ECO:0000256" key="7">
    <source>
        <dbReference type="SAM" id="Phobius"/>
    </source>
</evidence>
<comment type="subcellular location">
    <subcellularLocation>
        <location evidence="1">Cell membrane</location>
        <topology evidence="1">Single-pass type II membrane protein</topology>
    </subcellularLocation>
</comment>
<dbReference type="HOGENOM" id="CLU_006354_1_2_9"/>
<keyword evidence="7" id="KW-1133">Transmembrane helix</keyword>
<accession>B6FWA4</accession>
<dbReference type="STRING" id="500633.CLOHIR_00153"/>
<dbReference type="InterPro" id="IPR001264">
    <property type="entry name" value="Glyco_trans_51"/>
</dbReference>
<evidence type="ECO:0000313" key="10">
    <source>
        <dbReference type="Proteomes" id="UP000003178"/>
    </source>
</evidence>
<evidence type="ECO:0000256" key="4">
    <source>
        <dbReference type="ARBA" id="ARBA00022968"/>
    </source>
</evidence>
<organism evidence="9 10">
    <name type="scientific">Peptacetobacter hiranonis (strain DSM 13275 / JCM 10541 / KCTC 15199 / TO-931)</name>
    <name type="common">Clostridium hiranonis</name>
    <dbReference type="NCBI Taxonomy" id="500633"/>
    <lineage>
        <taxon>Bacteria</taxon>
        <taxon>Bacillati</taxon>
        <taxon>Bacillota</taxon>
        <taxon>Clostridia</taxon>
        <taxon>Peptostreptococcales</taxon>
        <taxon>Peptostreptococcaceae</taxon>
        <taxon>Peptacetobacter</taxon>
    </lineage>
</organism>
<evidence type="ECO:0000256" key="6">
    <source>
        <dbReference type="SAM" id="MobiDB-lite"/>
    </source>
</evidence>
<feature type="compositionally biased region" description="Low complexity" evidence="6">
    <location>
        <begin position="15"/>
        <end position="24"/>
    </location>
</feature>
<reference evidence="9 10" key="2">
    <citation type="submission" date="2008-10" db="EMBL/GenBank/DDBJ databases">
        <title>Draft genome sequence of Clostridium hiranonis (DSM 13275).</title>
        <authorList>
            <person name="Sudarsanam P."/>
            <person name="Ley R."/>
            <person name="Guruge J."/>
            <person name="Turnbaugh P.J."/>
            <person name="Mahowald M."/>
            <person name="Liep D."/>
            <person name="Gordon J."/>
        </authorList>
    </citation>
    <scope>NUCLEOTIDE SEQUENCE [LARGE SCALE GENOMIC DNA]</scope>
    <source>
        <strain evidence="9 10">DSM 13275</strain>
    </source>
</reference>
<keyword evidence="4" id="KW-0735">Signal-anchor</keyword>
<dbReference type="InterPro" id="IPR023346">
    <property type="entry name" value="Lysozyme-like_dom_sf"/>
</dbReference>
<dbReference type="SUPFAM" id="SSF53955">
    <property type="entry name" value="Lysozyme-like"/>
    <property type="match status" value="1"/>
</dbReference>
<dbReference type="InterPro" id="IPR050396">
    <property type="entry name" value="Glycosyltr_51/Transpeptidase"/>
</dbReference>
<evidence type="ECO:0000256" key="2">
    <source>
        <dbReference type="ARBA" id="ARBA00018638"/>
    </source>
</evidence>
<dbReference type="RefSeq" id="WP_006439071.1">
    <property type="nucleotide sequence ID" value="NZ_DS995355.1"/>
</dbReference>